<dbReference type="SUPFAM" id="SSF46689">
    <property type="entry name" value="Homeodomain-like"/>
    <property type="match status" value="1"/>
</dbReference>
<dbReference type="PANTHER" id="PTHR30514:SF21">
    <property type="entry name" value="RPIR-FAMILY TRANSCRIPTIONAL REGULATOR"/>
    <property type="match status" value="1"/>
</dbReference>
<dbReference type="InterPro" id="IPR047640">
    <property type="entry name" value="RpiR-like"/>
</dbReference>
<gene>
    <name evidence="5" type="ORF">H171_2898</name>
</gene>
<evidence type="ECO:0000259" key="4">
    <source>
        <dbReference type="PROSITE" id="PS51071"/>
    </source>
</evidence>
<dbReference type="GO" id="GO:0003700">
    <property type="term" value="F:DNA-binding transcription factor activity"/>
    <property type="evidence" value="ECO:0007669"/>
    <property type="project" value="InterPro"/>
</dbReference>
<dbReference type="Proteomes" id="UP000231092">
    <property type="component" value="Unassembled WGS sequence"/>
</dbReference>
<dbReference type="InterPro" id="IPR009057">
    <property type="entry name" value="Homeodomain-like_sf"/>
</dbReference>
<evidence type="ECO:0000256" key="3">
    <source>
        <dbReference type="ARBA" id="ARBA00023163"/>
    </source>
</evidence>
<protein>
    <submittedName>
        <fullName evidence="5">RpiR family transcriptional regulator</fullName>
    </submittedName>
</protein>
<evidence type="ECO:0000313" key="6">
    <source>
        <dbReference type="Proteomes" id="UP000231092"/>
    </source>
</evidence>
<dbReference type="Pfam" id="PF01380">
    <property type="entry name" value="SIS"/>
    <property type="match status" value="1"/>
</dbReference>
<dbReference type="GO" id="GO:1901135">
    <property type="term" value="P:carbohydrate derivative metabolic process"/>
    <property type="evidence" value="ECO:0007669"/>
    <property type="project" value="InterPro"/>
</dbReference>
<name>A0A2M8Z7B8_9FIRM</name>
<dbReference type="SUPFAM" id="SSF53697">
    <property type="entry name" value="SIS domain"/>
    <property type="match status" value="1"/>
</dbReference>
<dbReference type="CDD" id="cd05013">
    <property type="entry name" value="SIS_RpiR"/>
    <property type="match status" value="1"/>
</dbReference>
<dbReference type="GO" id="GO:0097367">
    <property type="term" value="F:carbohydrate derivative binding"/>
    <property type="evidence" value="ECO:0007669"/>
    <property type="project" value="InterPro"/>
</dbReference>
<sequence>MVTLHLDDAVIKSLSNNELNVLKYVYEHSDEVLDMSIQTLASQTSYSSATILRFCKKLGYSGFAEFKYALRAEGRNENHGPAAAKAQNFNTRIMIDNLCSNVEGTSNLISEDQLSHTFRYFDSNCPIYLWAPGGITSILSDYFEKLLFSIGRQNVYKIESSKMGEHILRNIHSESLLILISTTGDFGPTVRLGKIARMNNVPILSITPYTNNEVANLATVNFRFFTNQRENRGAEFTSRLPVFYMINAIICCYLQYKLSGREQTEQGDNHDSFI</sequence>
<dbReference type="InterPro" id="IPR046348">
    <property type="entry name" value="SIS_dom_sf"/>
</dbReference>
<dbReference type="PROSITE" id="PS51071">
    <property type="entry name" value="HTH_RPIR"/>
    <property type="match status" value="1"/>
</dbReference>
<organism evidence="5 6">
    <name type="scientific">[Clostridium] celerecrescens 18A</name>
    <dbReference type="NCBI Taxonomy" id="1286362"/>
    <lineage>
        <taxon>Bacteria</taxon>
        <taxon>Bacillati</taxon>
        <taxon>Bacillota</taxon>
        <taxon>Clostridia</taxon>
        <taxon>Lachnospirales</taxon>
        <taxon>Lachnospiraceae</taxon>
        <taxon>Lacrimispora</taxon>
    </lineage>
</organism>
<evidence type="ECO:0000313" key="5">
    <source>
        <dbReference type="EMBL" id="PJJ29357.1"/>
    </source>
</evidence>
<evidence type="ECO:0000256" key="2">
    <source>
        <dbReference type="ARBA" id="ARBA00023125"/>
    </source>
</evidence>
<dbReference type="InterPro" id="IPR036388">
    <property type="entry name" value="WH-like_DNA-bd_sf"/>
</dbReference>
<dbReference type="InterPro" id="IPR035472">
    <property type="entry name" value="RpiR-like_SIS"/>
</dbReference>
<dbReference type="AlphaFoldDB" id="A0A2M8Z7B8"/>
<comment type="caution">
    <text evidence="5">The sequence shown here is derived from an EMBL/GenBank/DDBJ whole genome shotgun (WGS) entry which is preliminary data.</text>
</comment>
<dbReference type="InterPro" id="IPR000281">
    <property type="entry name" value="HTH_RpiR"/>
</dbReference>
<dbReference type="Gene3D" id="3.40.50.10490">
    <property type="entry name" value="Glucose-6-phosphate isomerase like protein, domain 1"/>
    <property type="match status" value="1"/>
</dbReference>
<feature type="domain" description="HTH rpiR-type" evidence="4">
    <location>
        <begin position="1"/>
        <end position="77"/>
    </location>
</feature>
<reference evidence="5 6" key="1">
    <citation type="submission" date="2017-11" db="EMBL/GenBank/DDBJ databases">
        <title>Understudied soil microbes with underappreciated capabilities: Untangling the Clostridium saccharolyticum group.</title>
        <authorList>
            <person name="Leschine S."/>
        </authorList>
    </citation>
    <scope>NUCLEOTIDE SEQUENCE [LARGE SCALE GENOMIC DNA]</scope>
    <source>
        <strain evidence="5 6">18A</strain>
    </source>
</reference>
<keyword evidence="3" id="KW-0804">Transcription</keyword>
<dbReference type="Pfam" id="PF01418">
    <property type="entry name" value="HTH_6"/>
    <property type="match status" value="1"/>
</dbReference>
<dbReference type="EMBL" id="PGET01000001">
    <property type="protein sequence ID" value="PJJ29357.1"/>
    <property type="molecule type" value="Genomic_DNA"/>
</dbReference>
<dbReference type="OrthoDB" id="2930at2"/>
<evidence type="ECO:0000256" key="1">
    <source>
        <dbReference type="ARBA" id="ARBA00023015"/>
    </source>
</evidence>
<dbReference type="PANTHER" id="PTHR30514">
    <property type="entry name" value="GLUCOKINASE"/>
    <property type="match status" value="1"/>
</dbReference>
<dbReference type="RefSeq" id="WP_100305751.1">
    <property type="nucleotide sequence ID" value="NZ_PGET01000001.1"/>
</dbReference>
<dbReference type="GO" id="GO:0003677">
    <property type="term" value="F:DNA binding"/>
    <property type="evidence" value="ECO:0007669"/>
    <property type="project" value="UniProtKB-KW"/>
</dbReference>
<accession>A0A2M8Z7B8</accession>
<dbReference type="Gene3D" id="1.10.10.10">
    <property type="entry name" value="Winged helix-like DNA-binding domain superfamily/Winged helix DNA-binding domain"/>
    <property type="match status" value="1"/>
</dbReference>
<dbReference type="InterPro" id="IPR001347">
    <property type="entry name" value="SIS_dom"/>
</dbReference>
<keyword evidence="1" id="KW-0805">Transcription regulation</keyword>
<proteinExistence type="predicted"/>
<keyword evidence="2" id="KW-0238">DNA-binding</keyword>